<accession>A0A0A8Y9Y2</accession>
<organism evidence="1">
    <name type="scientific">Arundo donax</name>
    <name type="common">Giant reed</name>
    <name type="synonym">Donax arundinaceus</name>
    <dbReference type="NCBI Taxonomy" id="35708"/>
    <lineage>
        <taxon>Eukaryota</taxon>
        <taxon>Viridiplantae</taxon>
        <taxon>Streptophyta</taxon>
        <taxon>Embryophyta</taxon>
        <taxon>Tracheophyta</taxon>
        <taxon>Spermatophyta</taxon>
        <taxon>Magnoliopsida</taxon>
        <taxon>Liliopsida</taxon>
        <taxon>Poales</taxon>
        <taxon>Poaceae</taxon>
        <taxon>PACMAD clade</taxon>
        <taxon>Arundinoideae</taxon>
        <taxon>Arundineae</taxon>
        <taxon>Arundo</taxon>
    </lineage>
</organism>
<dbReference type="EMBL" id="GBRH01275705">
    <property type="protein sequence ID" value="JAD22190.1"/>
    <property type="molecule type" value="Transcribed_RNA"/>
</dbReference>
<reference evidence="1" key="1">
    <citation type="submission" date="2014-09" db="EMBL/GenBank/DDBJ databases">
        <authorList>
            <person name="Magalhaes I.L.F."/>
            <person name="Oliveira U."/>
            <person name="Santos F.R."/>
            <person name="Vidigal T.H.D.A."/>
            <person name="Brescovit A.D."/>
            <person name="Santos A.J."/>
        </authorList>
    </citation>
    <scope>NUCLEOTIDE SEQUENCE</scope>
    <source>
        <tissue evidence="1">Shoot tissue taken approximately 20 cm above the soil surface</tissue>
    </source>
</reference>
<dbReference type="AlphaFoldDB" id="A0A0A8Y9Y2"/>
<reference evidence="1" key="2">
    <citation type="journal article" date="2015" name="Data Brief">
        <title>Shoot transcriptome of the giant reed, Arundo donax.</title>
        <authorList>
            <person name="Barrero R.A."/>
            <person name="Guerrero F.D."/>
            <person name="Moolhuijzen P."/>
            <person name="Goolsby J.A."/>
            <person name="Tidwell J."/>
            <person name="Bellgard S.E."/>
            <person name="Bellgard M.I."/>
        </authorList>
    </citation>
    <scope>NUCLEOTIDE SEQUENCE</scope>
    <source>
        <tissue evidence="1">Shoot tissue taken approximately 20 cm above the soil surface</tissue>
    </source>
</reference>
<sequence>MDIQVKIFCCITCYCHTHAHEDDRIMQLFK</sequence>
<protein>
    <submittedName>
        <fullName evidence="1">Uncharacterized protein</fullName>
    </submittedName>
</protein>
<evidence type="ECO:0000313" key="1">
    <source>
        <dbReference type="EMBL" id="JAD22190.1"/>
    </source>
</evidence>
<name>A0A0A8Y9Y2_ARUDO</name>
<proteinExistence type="predicted"/>